<feature type="transmembrane region" description="Helical" evidence="7">
    <location>
        <begin position="125"/>
        <end position="143"/>
    </location>
</feature>
<dbReference type="InterPro" id="IPR050638">
    <property type="entry name" value="AA-Vitamin_Transporters"/>
</dbReference>
<feature type="transmembrane region" description="Helical" evidence="7">
    <location>
        <begin position="218"/>
        <end position="241"/>
    </location>
</feature>
<proteinExistence type="inferred from homology"/>
<evidence type="ECO:0000313" key="9">
    <source>
        <dbReference type="EMBL" id="MCY6485045.1"/>
    </source>
</evidence>
<evidence type="ECO:0000259" key="8">
    <source>
        <dbReference type="Pfam" id="PF00892"/>
    </source>
</evidence>
<dbReference type="Proteomes" id="UP001078443">
    <property type="component" value="Unassembled WGS sequence"/>
</dbReference>
<evidence type="ECO:0000256" key="5">
    <source>
        <dbReference type="ARBA" id="ARBA00022989"/>
    </source>
</evidence>
<feature type="transmembrane region" description="Helical" evidence="7">
    <location>
        <begin position="155"/>
        <end position="172"/>
    </location>
</feature>
<dbReference type="RefSeq" id="WP_268041370.1">
    <property type="nucleotide sequence ID" value="NZ_JAPQER010000005.1"/>
</dbReference>
<gene>
    <name evidence="9" type="ORF">OW763_11910</name>
</gene>
<dbReference type="Gene3D" id="1.10.3730.20">
    <property type="match status" value="1"/>
</dbReference>
<keyword evidence="3" id="KW-1003">Cell membrane</keyword>
<evidence type="ECO:0000256" key="4">
    <source>
        <dbReference type="ARBA" id="ARBA00022692"/>
    </source>
</evidence>
<keyword evidence="4 7" id="KW-0812">Transmembrane</keyword>
<feature type="transmembrane region" description="Helical" evidence="7">
    <location>
        <begin position="253"/>
        <end position="271"/>
    </location>
</feature>
<sequence length="304" mass="33444">MIEKERYLPYLAAGGMALIFGLSFLFTKEALSQVEPIHLLGFRFGIAAIVLSILKITKVIKIEYKGKELRKLATIALVQPVAYFIFEVFGIQLASSSEAGMMIALIPAMVTILAVIFLKEFPSRIQVMFVGLSVTGAIFTIIMKSSEIGSNMTGIIILLMAVSCGSIFNILSRKYSMDFNPVEITYAMMCVGAITFNTIAVIQHIIKGELSNYFVPLLNLKVISAVLYLGILSSIIAFFLANYTLSKIEASRSAVFANISSIVSIIAGIVIRHEPFYWYQIVGAIMILSGVWGTNYFGIKANRK</sequence>
<name>A0ABT4D474_9CLOT</name>
<organism evidence="9 10">
    <name type="scientific">Clostridium aestuarii</name>
    <dbReference type="NCBI Taxonomy" id="338193"/>
    <lineage>
        <taxon>Bacteria</taxon>
        <taxon>Bacillati</taxon>
        <taxon>Bacillota</taxon>
        <taxon>Clostridia</taxon>
        <taxon>Eubacteriales</taxon>
        <taxon>Clostridiaceae</taxon>
        <taxon>Clostridium</taxon>
    </lineage>
</organism>
<dbReference type="EMBL" id="JAPQER010000005">
    <property type="protein sequence ID" value="MCY6485045.1"/>
    <property type="molecule type" value="Genomic_DNA"/>
</dbReference>
<feature type="domain" description="EamA" evidence="8">
    <location>
        <begin position="153"/>
        <end position="295"/>
    </location>
</feature>
<evidence type="ECO:0000256" key="2">
    <source>
        <dbReference type="ARBA" id="ARBA00007362"/>
    </source>
</evidence>
<feature type="transmembrane region" description="Helical" evidence="7">
    <location>
        <begin position="99"/>
        <end position="118"/>
    </location>
</feature>
<comment type="similarity">
    <text evidence="2">Belongs to the EamA transporter family.</text>
</comment>
<evidence type="ECO:0000256" key="1">
    <source>
        <dbReference type="ARBA" id="ARBA00004651"/>
    </source>
</evidence>
<feature type="transmembrane region" description="Helical" evidence="7">
    <location>
        <begin position="72"/>
        <end position="93"/>
    </location>
</feature>
<dbReference type="PANTHER" id="PTHR32322:SF18">
    <property type="entry name" value="S-ADENOSYLMETHIONINE_S-ADENOSYLHOMOCYSTEINE TRANSPORTER"/>
    <property type="match status" value="1"/>
</dbReference>
<dbReference type="PANTHER" id="PTHR32322">
    <property type="entry name" value="INNER MEMBRANE TRANSPORTER"/>
    <property type="match status" value="1"/>
</dbReference>
<keyword evidence="10" id="KW-1185">Reference proteome</keyword>
<accession>A0ABT4D474</accession>
<comment type="subcellular location">
    <subcellularLocation>
        <location evidence="1">Cell membrane</location>
        <topology evidence="1">Multi-pass membrane protein</topology>
    </subcellularLocation>
</comment>
<feature type="transmembrane region" description="Helical" evidence="7">
    <location>
        <begin position="7"/>
        <end position="27"/>
    </location>
</feature>
<keyword evidence="5 7" id="KW-1133">Transmembrane helix</keyword>
<evidence type="ECO:0000313" key="10">
    <source>
        <dbReference type="Proteomes" id="UP001078443"/>
    </source>
</evidence>
<reference evidence="9" key="1">
    <citation type="submission" date="2022-12" db="EMBL/GenBank/DDBJ databases">
        <authorList>
            <person name="Wang J."/>
        </authorList>
    </citation>
    <scope>NUCLEOTIDE SEQUENCE</scope>
    <source>
        <strain evidence="9">HY-45-18</strain>
    </source>
</reference>
<feature type="domain" description="EamA" evidence="8">
    <location>
        <begin position="11"/>
        <end position="141"/>
    </location>
</feature>
<evidence type="ECO:0000256" key="3">
    <source>
        <dbReference type="ARBA" id="ARBA00022475"/>
    </source>
</evidence>
<evidence type="ECO:0000256" key="6">
    <source>
        <dbReference type="ARBA" id="ARBA00023136"/>
    </source>
</evidence>
<feature type="transmembrane region" description="Helical" evidence="7">
    <location>
        <begin position="39"/>
        <end position="60"/>
    </location>
</feature>
<dbReference type="SUPFAM" id="SSF103481">
    <property type="entry name" value="Multidrug resistance efflux transporter EmrE"/>
    <property type="match status" value="2"/>
</dbReference>
<evidence type="ECO:0000256" key="7">
    <source>
        <dbReference type="SAM" id="Phobius"/>
    </source>
</evidence>
<keyword evidence="6 7" id="KW-0472">Membrane</keyword>
<dbReference type="Pfam" id="PF00892">
    <property type="entry name" value="EamA"/>
    <property type="match status" value="2"/>
</dbReference>
<feature type="transmembrane region" description="Helical" evidence="7">
    <location>
        <begin position="184"/>
        <end position="206"/>
    </location>
</feature>
<feature type="transmembrane region" description="Helical" evidence="7">
    <location>
        <begin position="277"/>
        <end position="299"/>
    </location>
</feature>
<protein>
    <submittedName>
        <fullName evidence="9">DMT family transporter</fullName>
    </submittedName>
</protein>
<comment type="caution">
    <text evidence="9">The sequence shown here is derived from an EMBL/GenBank/DDBJ whole genome shotgun (WGS) entry which is preliminary data.</text>
</comment>
<dbReference type="InterPro" id="IPR000620">
    <property type="entry name" value="EamA_dom"/>
</dbReference>
<dbReference type="InterPro" id="IPR037185">
    <property type="entry name" value="EmrE-like"/>
</dbReference>